<accession>A0A078A0Y0</accession>
<dbReference type="Proteomes" id="UP000039865">
    <property type="component" value="Unassembled WGS sequence"/>
</dbReference>
<feature type="region of interest" description="Disordered" evidence="1">
    <location>
        <begin position="188"/>
        <end position="243"/>
    </location>
</feature>
<gene>
    <name evidence="2" type="primary">Contig7472.g7982</name>
    <name evidence="2" type="ORF">STYLEM_3423</name>
</gene>
<proteinExistence type="predicted"/>
<feature type="compositionally biased region" description="Basic and acidic residues" evidence="1">
    <location>
        <begin position="8"/>
        <end position="21"/>
    </location>
</feature>
<evidence type="ECO:0000256" key="1">
    <source>
        <dbReference type="SAM" id="MobiDB-lite"/>
    </source>
</evidence>
<feature type="compositionally biased region" description="Polar residues" evidence="1">
    <location>
        <begin position="49"/>
        <end position="59"/>
    </location>
</feature>
<name>A0A078A0Y0_STYLE</name>
<dbReference type="InParanoid" id="A0A078A0Y0"/>
<reference evidence="2 3" key="1">
    <citation type="submission" date="2014-06" db="EMBL/GenBank/DDBJ databases">
        <authorList>
            <person name="Swart Estienne"/>
        </authorList>
    </citation>
    <scope>NUCLEOTIDE SEQUENCE [LARGE SCALE GENOMIC DNA]</scope>
    <source>
        <strain evidence="2 3">130c</strain>
    </source>
</reference>
<dbReference type="AlphaFoldDB" id="A0A078A0Y0"/>
<feature type="compositionally biased region" description="Basic and acidic residues" evidence="1">
    <location>
        <begin position="188"/>
        <end position="198"/>
    </location>
</feature>
<protein>
    <submittedName>
        <fullName evidence="2">Uncharacterized protein</fullName>
    </submittedName>
</protein>
<evidence type="ECO:0000313" key="3">
    <source>
        <dbReference type="Proteomes" id="UP000039865"/>
    </source>
</evidence>
<feature type="compositionally biased region" description="Basic and acidic residues" evidence="1">
    <location>
        <begin position="228"/>
        <end position="243"/>
    </location>
</feature>
<evidence type="ECO:0000313" key="2">
    <source>
        <dbReference type="EMBL" id="CDW74444.1"/>
    </source>
</evidence>
<dbReference type="EMBL" id="CCKQ01003321">
    <property type="protein sequence ID" value="CDW74444.1"/>
    <property type="molecule type" value="Genomic_DNA"/>
</dbReference>
<organism evidence="2 3">
    <name type="scientific">Stylonychia lemnae</name>
    <name type="common">Ciliate</name>
    <dbReference type="NCBI Taxonomy" id="5949"/>
    <lineage>
        <taxon>Eukaryota</taxon>
        <taxon>Sar</taxon>
        <taxon>Alveolata</taxon>
        <taxon>Ciliophora</taxon>
        <taxon>Intramacronucleata</taxon>
        <taxon>Spirotrichea</taxon>
        <taxon>Stichotrichia</taxon>
        <taxon>Sporadotrichida</taxon>
        <taxon>Oxytrichidae</taxon>
        <taxon>Stylonychinae</taxon>
        <taxon>Stylonychia</taxon>
    </lineage>
</organism>
<keyword evidence="3" id="KW-1185">Reference proteome</keyword>
<sequence>MQFQSYRTRHDDNNESLKSTEDSLNSKQKYNQEDDYGQKLSRYYRNDDGSSSDIMRSSVFTTNPGNIKNTFVTNKSLINHPSQVYNSNNINTVGNLGVIQQDELGESYLMTDARVLTPVMDNKRSIYTLSNKNTMKSNCQQLLNIPDTQNSNYFYNISFQDRQINNNHNNMDQRYFTETYDVERGKSEFIPNNKKDSDNNLISKDQRLSGFKSPQVDRMSKNTTFIRSNEDHSINQEMSYEEK</sequence>
<feature type="region of interest" description="Disordered" evidence="1">
    <location>
        <begin position="1"/>
        <end position="59"/>
    </location>
</feature>